<evidence type="ECO:0000313" key="3">
    <source>
        <dbReference type="Proteomes" id="UP000032702"/>
    </source>
</evidence>
<evidence type="ECO:0000313" key="2">
    <source>
        <dbReference type="EMBL" id="EAU67149.1"/>
    </source>
</evidence>
<gene>
    <name evidence="2" type="ORF">STIAU_0530</name>
</gene>
<dbReference type="EMBL" id="AAMD01000039">
    <property type="protein sequence ID" value="EAU67149.1"/>
    <property type="molecule type" value="Genomic_DNA"/>
</dbReference>
<dbReference type="AlphaFoldDB" id="Q094I2"/>
<dbReference type="Proteomes" id="UP000032702">
    <property type="component" value="Unassembled WGS sequence"/>
</dbReference>
<sequence>MPGELLHHLGLLGPLLEQHGGGLHEVPLRLDAADAAPPLVAREDGVQQVPELVEERLDFIVRHQLAGAREVAHQHALREALAGLARHQIELRRVLVLVIPRVHVEVDAAQGLAALHHVISLHLGVPYRGVLHGLKGDAPEVGGDAHHPLFHARILEVGAHRLGVEPEALRPQPVLVVVLLPRLHGGGALHILLLPLQQLRHLPLGPGPRHALELLDEAGRHLGRARHPGLGVVGRPARIAQERRQLVPLGDELRQDGLVLGEGALPVGAPQLLARLGVLRVRHQREVVRVVGRDDHLAVLARRVRPEIVLRQPLQLLGRERDGAHVLGDVLAELLAELEDLLVERLHLGPGGVVPVHARAAEVEQRALHPVARGVIRPREVHRGQGVINPSILGDLHVGGVHQLLARAGRIPHGRVRVHFAGEAGAAGGVEERGHGLVIRGEHGGPLGLHVERLQRGHLGVRPLDAGGARGGEGGGSAREQLRAVRGGQGLLHRLGRLGRGLGGRGRGLGRAVGGAARHGQGGREGESGESQECPPGGLRNAGPSCHIPARLACLAEGPPSREVVEDPLDVLVLLERVHHLEDVGGLVLGQLDGVQGDVLGLGGDELEAALLDGRLELPEVIEGTADDDLLLALLASALAHLLESMVDELQLDGVEVQPLGGQPEDAHSLEEVGDAAGGSQVAAAVLEVHADVGHGAHDVVGRGLDEHRDAVGPIAFVEDDFVVLRVLAAGTLDGGLDLVLRHVADTGVLQGAAEGGVVVRAGSSSLDGDDDVLADPREQLRHLVPAGEHRGLACLEDSSHDRCGEGCGSEEWSGLRAFRKHHGEPIRPMSKDG</sequence>
<feature type="region of interest" description="Disordered" evidence="1">
    <location>
        <begin position="509"/>
        <end position="540"/>
    </location>
</feature>
<organism evidence="2 3">
    <name type="scientific">Stigmatella aurantiaca (strain DW4/3-1)</name>
    <dbReference type="NCBI Taxonomy" id="378806"/>
    <lineage>
        <taxon>Bacteria</taxon>
        <taxon>Pseudomonadati</taxon>
        <taxon>Myxococcota</taxon>
        <taxon>Myxococcia</taxon>
        <taxon>Myxococcales</taxon>
        <taxon>Cystobacterineae</taxon>
        <taxon>Archangiaceae</taxon>
        <taxon>Stigmatella</taxon>
    </lineage>
</organism>
<reference evidence="2 3" key="1">
    <citation type="submission" date="2006-04" db="EMBL/GenBank/DDBJ databases">
        <authorList>
            <person name="Nierman W.C."/>
        </authorList>
    </citation>
    <scope>NUCLEOTIDE SEQUENCE [LARGE SCALE GENOMIC DNA]</scope>
    <source>
        <strain evidence="2 3">DW4/3-1</strain>
    </source>
</reference>
<proteinExistence type="predicted"/>
<evidence type="ECO:0000256" key="1">
    <source>
        <dbReference type="SAM" id="MobiDB-lite"/>
    </source>
</evidence>
<name>Q094I2_STIAD</name>
<accession>Q094I2</accession>
<protein>
    <submittedName>
        <fullName evidence="2">Uncharacterized protein</fullName>
    </submittedName>
</protein>
<comment type="caution">
    <text evidence="2">The sequence shown here is derived from an EMBL/GenBank/DDBJ whole genome shotgun (WGS) entry which is preliminary data.</text>
</comment>